<feature type="domain" description="DUF4200" evidence="4">
    <location>
        <begin position="1"/>
        <end position="116"/>
    </location>
</feature>
<dbReference type="Proteomes" id="UP000054498">
    <property type="component" value="Unassembled WGS sequence"/>
</dbReference>
<feature type="coiled-coil region" evidence="2">
    <location>
        <begin position="365"/>
        <end position="402"/>
    </location>
</feature>
<protein>
    <submittedName>
        <fullName evidence="5">Coiled-coil domain-containing protein 37</fullName>
    </submittedName>
</protein>
<dbReference type="STRING" id="145388.A0A0D2KVI1"/>
<dbReference type="EMBL" id="KK101861">
    <property type="protein sequence ID" value="KIY99393.1"/>
    <property type="molecule type" value="Genomic_DNA"/>
</dbReference>
<dbReference type="OrthoDB" id="10264063at2759"/>
<feature type="region of interest" description="Disordered" evidence="3">
    <location>
        <begin position="402"/>
        <end position="435"/>
    </location>
</feature>
<dbReference type="PANTHER" id="PTHR21683">
    <property type="entry name" value="COILED-COIL DOMAIN-CONTAINING PROTEIN 42 LIKE-2-LIKE-RELATED"/>
    <property type="match status" value="1"/>
</dbReference>
<dbReference type="InterPro" id="IPR051147">
    <property type="entry name" value="CFAP_domain-containing"/>
</dbReference>
<dbReference type="InterPro" id="IPR025252">
    <property type="entry name" value="DUF4200"/>
</dbReference>
<proteinExistence type="predicted"/>
<dbReference type="RefSeq" id="XP_013898413.1">
    <property type="nucleotide sequence ID" value="XM_014042959.1"/>
</dbReference>
<organism evidence="5 6">
    <name type="scientific">Monoraphidium neglectum</name>
    <dbReference type="NCBI Taxonomy" id="145388"/>
    <lineage>
        <taxon>Eukaryota</taxon>
        <taxon>Viridiplantae</taxon>
        <taxon>Chlorophyta</taxon>
        <taxon>core chlorophytes</taxon>
        <taxon>Chlorophyceae</taxon>
        <taxon>CS clade</taxon>
        <taxon>Sphaeropleales</taxon>
        <taxon>Selenastraceae</taxon>
        <taxon>Monoraphidium</taxon>
    </lineage>
</organism>
<dbReference type="Pfam" id="PF13863">
    <property type="entry name" value="DUF4200"/>
    <property type="match status" value="1"/>
</dbReference>
<dbReference type="GeneID" id="25741445"/>
<name>A0A0D2KVI1_9CHLO</name>
<keyword evidence="6" id="KW-1185">Reference proteome</keyword>
<evidence type="ECO:0000313" key="5">
    <source>
        <dbReference type="EMBL" id="KIY99393.1"/>
    </source>
</evidence>
<feature type="coiled-coil region" evidence="2">
    <location>
        <begin position="3"/>
        <end position="90"/>
    </location>
</feature>
<feature type="region of interest" description="Disordered" evidence="3">
    <location>
        <begin position="290"/>
        <end position="309"/>
    </location>
</feature>
<dbReference type="PANTHER" id="PTHR21683:SF3">
    <property type="entry name" value="CILIA AND FLAGELLA ASSOCIATED PROTEIN 100"/>
    <property type="match status" value="1"/>
</dbReference>
<accession>A0A0D2KVI1</accession>
<feature type="coiled-coil region" evidence="2">
    <location>
        <begin position="165"/>
        <end position="192"/>
    </location>
</feature>
<reference evidence="5 6" key="1">
    <citation type="journal article" date="2013" name="BMC Genomics">
        <title>Reconstruction of the lipid metabolism for the microalga Monoraphidium neglectum from its genome sequence reveals characteristics suitable for biofuel production.</title>
        <authorList>
            <person name="Bogen C."/>
            <person name="Al-Dilaimi A."/>
            <person name="Albersmeier A."/>
            <person name="Wichmann J."/>
            <person name="Grundmann M."/>
            <person name="Rupp O."/>
            <person name="Lauersen K.J."/>
            <person name="Blifernez-Klassen O."/>
            <person name="Kalinowski J."/>
            <person name="Goesmann A."/>
            <person name="Mussgnug J.H."/>
            <person name="Kruse O."/>
        </authorList>
    </citation>
    <scope>NUCLEOTIDE SEQUENCE [LARGE SCALE GENOMIC DNA]</scope>
    <source>
        <strain evidence="5 6">SAG 48.87</strain>
    </source>
</reference>
<dbReference type="AlphaFoldDB" id="A0A0D2KVI1"/>
<gene>
    <name evidence="5" type="ORF">MNEG_8569</name>
</gene>
<evidence type="ECO:0000256" key="3">
    <source>
        <dbReference type="SAM" id="MobiDB-lite"/>
    </source>
</evidence>
<keyword evidence="1 2" id="KW-0175">Coiled coil</keyword>
<sequence length="449" mass="49877">MSLDTKRAEIRKLEERARQRAEALSKSEAMLEEDAVRFDAFLKENDEKVQEAIRRAEAEAKAKADRVAEIKRLNGAIAALRSELGKKEEALADCGRREGRAAGPGSYQGFLDSVTPQEHFEKLAAARQERRAARLAAWQAGCAAVARRRDDAYLAKTRAEAAFSGARTQQEAERAERAVKEAAAELKEALRAKEAPRPDLDALEAADDASDETMHFKNPRQLLAVFSQLEEDNLFLIQNCQEAEEQLEEVKARHRAAVAKADSEVDALKGQITRLEGRVAAAHARAERLRERATEGGSGAPRLALGVGAGEGPTLDELGSKVAEVYGRCGFDPDASLTMLQMLTSMEVRLQECLAQVEPMPAEWVADVERSREKERRQVAREEKLRTQTEDHEARVQRALERAAAPVFKKTGKPPMPRSALPKRRVVQERSARDEEEEELAAFLARELL</sequence>
<evidence type="ECO:0000313" key="6">
    <source>
        <dbReference type="Proteomes" id="UP000054498"/>
    </source>
</evidence>
<dbReference type="GO" id="GO:0005856">
    <property type="term" value="C:cytoskeleton"/>
    <property type="evidence" value="ECO:0007669"/>
    <property type="project" value="UniProtKB-ARBA"/>
</dbReference>
<dbReference type="KEGG" id="mng:MNEG_8569"/>
<evidence type="ECO:0000256" key="1">
    <source>
        <dbReference type="ARBA" id="ARBA00023054"/>
    </source>
</evidence>
<evidence type="ECO:0000256" key="2">
    <source>
        <dbReference type="SAM" id="Coils"/>
    </source>
</evidence>
<evidence type="ECO:0000259" key="4">
    <source>
        <dbReference type="Pfam" id="PF13863"/>
    </source>
</evidence>